<dbReference type="Proteomes" id="UP000519158">
    <property type="component" value="Unassembled WGS sequence"/>
</dbReference>
<dbReference type="AlphaFoldDB" id="A0A7Y4DCB1"/>
<proteinExistence type="predicted"/>
<gene>
    <name evidence="1" type="ORF">F0234_23735</name>
</gene>
<evidence type="ECO:0000313" key="2">
    <source>
        <dbReference type="Proteomes" id="UP000519158"/>
    </source>
</evidence>
<comment type="caution">
    <text evidence="1">The sequence shown here is derived from an EMBL/GenBank/DDBJ whole genome shotgun (WGS) entry which is preliminary data.</text>
</comment>
<dbReference type="EMBL" id="VTXL01000033">
    <property type="protein sequence ID" value="NOJ15762.1"/>
    <property type="molecule type" value="Genomic_DNA"/>
</dbReference>
<evidence type="ECO:0000313" key="1">
    <source>
        <dbReference type="EMBL" id="NOJ15762.1"/>
    </source>
</evidence>
<organism evidence="1 2">
    <name type="scientific">Vibrio splendidus</name>
    <dbReference type="NCBI Taxonomy" id="29497"/>
    <lineage>
        <taxon>Bacteria</taxon>
        <taxon>Pseudomonadati</taxon>
        <taxon>Pseudomonadota</taxon>
        <taxon>Gammaproteobacteria</taxon>
        <taxon>Vibrionales</taxon>
        <taxon>Vibrionaceae</taxon>
        <taxon>Vibrio</taxon>
    </lineage>
</organism>
<sequence length="97" mass="11287">MNAHRFSEIQKEILLRLTHAFIRGNKQAKSTVLNAAVNKVLSKDVHPNNFRGSCKTLEQRGFIMRKKVDLDWYINITPKGFEQAMVWIETEKGKENE</sequence>
<protein>
    <submittedName>
        <fullName evidence="1">Uncharacterized protein</fullName>
    </submittedName>
</protein>
<reference evidence="1 2" key="1">
    <citation type="submission" date="2019-09" db="EMBL/GenBank/DDBJ databases">
        <title>Draft genome sequencing and comparative genomics of hatchery-associated Vibrios.</title>
        <authorList>
            <person name="Kehlet-Delgado H."/>
            <person name="Mueller R.S."/>
        </authorList>
    </citation>
    <scope>NUCLEOTIDE SEQUENCE [LARGE SCALE GENOMIC DNA]</scope>
    <source>
        <strain evidence="1 2">99-70-13A3</strain>
    </source>
</reference>
<name>A0A7Y4DCB1_VIBSP</name>
<accession>A0A7Y4DCB1</accession>